<dbReference type="AlphaFoldDB" id="A0A151X5I2"/>
<proteinExistence type="predicted"/>
<feature type="region of interest" description="Disordered" evidence="1">
    <location>
        <begin position="126"/>
        <end position="159"/>
    </location>
</feature>
<evidence type="ECO:0000313" key="3">
    <source>
        <dbReference type="Proteomes" id="UP000075809"/>
    </source>
</evidence>
<organism evidence="2 3">
    <name type="scientific">Mycetomoellerius zeteki</name>
    <dbReference type="NCBI Taxonomy" id="64791"/>
    <lineage>
        <taxon>Eukaryota</taxon>
        <taxon>Metazoa</taxon>
        <taxon>Ecdysozoa</taxon>
        <taxon>Arthropoda</taxon>
        <taxon>Hexapoda</taxon>
        <taxon>Insecta</taxon>
        <taxon>Pterygota</taxon>
        <taxon>Neoptera</taxon>
        <taxon>Endopterygota</taxon>
        <taxon>Hymenoptera</taxon>
        <taxon>Apocrita</taxon>
        <taxon>Aculeata</taxon>
        <taxon>Formicoidea</taxon>
        <taxon>Formicidae</taxon>
        <taxon>Myrmicinae</taxon>
        <taxon>Mycetomoellerius</taxon>
    </lineage>
</organism>
<evidence type="ECO:0000313" key="2">
    <source>
        <dbReference type="EMBL" id="KYQ55671.1"/>
    </source>
</evidence>
<protein>
    <submittedName>
        <fullName evidence="2">Uncharacterized protein</fullName>
    </submittedName>
</protein>
<reference evidence="2 3" key="1">
    <citation type="submission" date="2015-09" db="EMBL/GenBank/DDBJ databases">
        <title>Trachymyrmex zeteki WGS genome.</title>
        <authorList>
            <person name="Nygaard S."/>
            <person name="Hu H."/>
            <person name="Boomsma J."/>
            <person name="Zhang G."/>
        </authorList>
    </citation>
    <scope>NUCLEOTIDE SEQUENCE [LARGE SCALE GENOMIC DNA]</scope>
    <source>
        <strain evidence="2">Tzet28-1</strain>
        <tissue evidence="2">Whole body</tissue>
    </source>
</reference>
<gene>
    <name evidence="2" type="ORF">ALC60_05422</name>
</gene>
<accession>A0A151X5I2</accession>
<sequence>MGYWVWRHYVHAETPFFAGSAKSYVTRDTMQTMSSINLAIQLDLYNQTIVHARFHLMAKRVYDFHFYDPPSPYLSIKLRQPRRYGTTISYQEQNAIIVGGREGGGDNGTCMCSRLANDSRRLKYEKASRSAHTKGTRFRPPATPMTGTDFSKNEDFVTD</sequence>
<dbReference type="EMBL" id="KQ982498">
    <property type="protein sequence ID" value="KYQ55671.1"/>
    <property type="molecule type" value="Genomic_DNA"/>
</dbReference>
<keyword evidence="3" id="KW-1185">Reference proteome</keyword>
<name>A0A151X5I2_9HYME</name>
<evidence type="ECO:0000256" key="1">
    <source>
        <dbReference type="SAM" id="MobiDB-lite"/>
    </source>
</evidence>
<dbReference type="Proteomes" id="UP000075809">
    <property type="component" value="Unassembled WGS sequence"/>
</dbReference>